<protein>
    <recommendedName>
        <fullName evidence="6">Gram-positive cocci surface proteins LPxTG domain-containing protein</fullName>
    </recommendedName>
</protein>
<organism evidence="4 5">
    <name type="scientific">Kytococcus schroeteri</name>
    <dbReference type="NCBI Taxonomy" id="138300"/>
    <lineage>
        <taxon>Bacteria</taxon>
        <taxon>Bacillati</taxon>
        <taxon>Actinomycetota</taxon>
        <taxon>Actinomycetes</taxon>
        <taxon>Micrococcales</taxon>
        <taxon>Kytococcaceae</taxon>
        <taxon>Kytococcus</taxon>
    </lineage>
</organism>
<name>A0A2I1PA33_9MICO</name>
<evidence type="ECO:0000256" key="2">
    <source>
        <dbReference type="SAM" id="Phobius"/>
    </source>
</evidence>
<dbReference type="AlphaFoldDB" id="A0A2I1PA33"/>
<comment type="caution">
    <text evidence="4">The sequence shown here is derived from an EMBL/GenBank/DDBJ whole genome shotgun (WGS) entry which is preliminary data.</text>
</comment>
<dbReference type="OrthoDB" id="4401005at2"/>
<dbReference type="RefSeq" id="WP_101849666.1">
    <property type="nucleotide sequence ID" value="NZ_JBHLVH010000013.1"/>
</dbReference>
<evidence type="ECO:0000313" key="4">
    <source>
        <dbReference type="EMBL" id="PKZ41487.1"/>
    </source>
</evidence>
<keyword evidence="3" id="KW-0732">Signal</keyword>
<feature type="compositionally biased region" description="Low complexity" evidence="1">
    <location>
        <begin position="162"/>
        <end position="228"/>
    </location>
</feature>
<dbReference type="EMBL" id="PKIZ01000012">
    <property type="protein sequence ID" value="PKZ41487.1"/>
    <property type="molecule type" value="Genomic_DNA"/>
</dbReference>
<evidence type="ECO:0000256" key="1">
    <source>
        <dbReference type="SAM" id="MobiDB-lite"/>
    </source>
</evidence>
<gene>
    <name evidence="4" type="ORF">CYJ76_07150</name>
</gene>
<dbReference type="Proteomes" id="UP000234206">
    <property type="component" value="Unassembled WGS sequence"/>
</dbReference>
<evidence type="ECO:0008006" key="6">
    <source>
        <dbReference type="Google" id="ProtNLM"/>
    </source>
</evidence>
<feature type="transmembrane region" description="Helical" evidence="2">
    <location>
        <begin position="230"/>
        <end position="249"/>
    </location>
</feature>
<reference evidence="4 5" key="1">
    <citation type="submission" date="2017-12" db="EMBL/GenBank/DDBJ databases">
        <title>Phylogenetic diversity of female urinary microbiome.</title>
        <authorList>
            <person name="Thomas-White K."/>
            <person name="Wolfe A.J."/>
        </authorList>
    </citation>
    <scope>NUCLEOTIDE SEQUENCE [LARGE SCALE GENOMIC DNA]</scope>
    <source>
        <strain evidence="4 5">UMB1298</strain>
    </source>
</reference>
<accession>A0A2I1PA33</accession>
<feature type="chain" id="PRO_5039494581" description="Gram-positive cocci surface proteins LPxTG domain-containing protein" evidence="3">
    <location>
        <begin position="23"/>
        <end position="254"/>
    </location>
</feature>
<feature type="signal peptide" evidence="3">
    <location>
        <begin position="1"/>
        <end position="22"/>
    </location>
</feature>
<keyword evidence="2" id="KW-0472">Membrane</keyword>
<keyword evidence="5" id="KW-1185">Reference proteome</keyword>
<evidence type="ECO:0000256" key="3">
    <source>
        <dbReference type="SAM" id="SignalP"/>
    </source>
</evidence>
<evidence type="ECO:0000313" key="5">
    <source>
        <dbReference type="Proteomes" id="UP000234206"/>
    </source>
</evidence>
<sequence>MRRSPLLLVAATGIALTAPATGATATALTADAVPAARVAASRTGHDGACSPEEGVTVVVRTPEETVTRCAVGDPESGEAALEAAGVKVTHDKNGMICQLAVAGEPFPREEKGWTCGDFDGTNFWAYFQAKQPGGTWSFATKAANQTDPEPGQVEGWSWGAGEADLPGATAPAAAKDGAPSSPSPSAGASEGPAESPAPSASEDAPSPSASASESASSESSQVAPEGGSSGLLWTLGLLAAAALAVGAWMRFGRR</sequence>
<keyword evidence="2" id="KW-1133">Transmembrane helix</keyword>
<feature type="region of interest" description="Disordered" evidence="1">
    <location>
        <begin position="140"/>
        <end position="228"/>
    </location>
</feature>
<proteinExistence type="predicted"/>
<keyword evidence="2" id="KW-0812">Transmembrane</keyword>